<dbReference type="EMBL" id="BLAM01000126">
    <property type="protein sequence ID" value="GET06262.1"/>
    <property type="molecule type" value="Genomic_DNA"/>
</dbReference>
<evidence type="ECO:0000256" key="1">
    <source>
        <dbReference type="SAM" id="MobiDB-lite"/>
    </source>
</evidence>
<dbReference type="RefSeq" id="WP_172584760.1">
    <property type="nucleotide sequence ID" value="NZ_BLAM01000126.1"/>
</dbReference>
<name>A0A6F9XLY0_9LACO</name>
<dbReference type="AlphaFoldDB" id="A0A6F9XLY0"/>
<feature type="region of interest" description="Disordered" evidence="1">
    <location>
        <begin position="1"/>
        <end position="46"/>
    </location>
</feature>
<evidence type="ECO:0000313" key="2">
    <source>
        <dbReference type="EMBL" id="GET06262.1"/>
    </source>
</evidence>
<reference evidence="2" key="1">
    <citation type="submission" date="2019-10" db="EMBL/GenBank/DDBJ databases">
        <title>Lactobacillus agilis SY212 Whole Genome Sequencing Project.</title>
        <authorList>
            <person name="Suzuki S."/>
            <person name="Endo A."/>
            <person name="Maeno S."/>
            <person name="Shiwa Y."/>
            <person name="Matsutani M."/>
            <person name="Kajikawa A."/>
        </authorList>
    </citation>
    <scope>NUCLEOTIDE SEQUENCE</scope>
    <source>
        <strain evidence="2">SY212</strain>
    </source>
</reference>
<proteinExistence type="predicted"/>
<feature type="region of interest" description="Disordered" evidence="1">
    <location>
        <begin position="137"/>
        <end position="185"/>
    </location>
</feature>
<protein>
    <submittedName>
        <fullName evidence="2">Uncharacterized protein</fullName>
    </submittedName>
</protein>
<organism evidence="2">
    <name type="scientific">Ligilactobacillus agilis</name>
    <dbReference type="NCBI Taxonomy" id="1601"/>
    <lineage>
        <taxon>Bacteria</taxon>
        <taxon>Bacillati</taxon>
        <taxon>Bacillota</taxon>
        <taxon>Bacilli</taxon>
        <taxon>Lactobacillales</taxon>
        <taxon>Lactobacillaceae</taxon>
        <taxon>Ligilactobacillus</taxon>
    </lineage>
</organism>
<sequence length="185" mass="19522">MEQQKQIQPQQNVSDLSYDIPGVSSDDINKTYKGNDHSTSENRHNLGGIAKDYVKYTTDNAKSAGKQVENATGHIVSGATELTKGLHSVLGAIPGVNIAVAALDKGAKLGTSYLKQGATNFVPSIKVTIKAVTDGLTGNSEKQRESVPLHPKHVGIGLGSENPLFEMNANPASSKTISKDDGPEL</sequence>
<gene>
    <name evidence="2" type="ORF">SY212_12920</name>
</gene>
<feature type="compositionally biased region" description="Basic and acidic residues" evidence="1">
    <location>
        <begin position="27"/>
        <end position="44"/>
    </location>
</feature>
<accession>A0A6F9XLY0</accession>
<comment type="caution">
    <text evidence="2">The sequence shown here is derived from an EMBL/GenBank/DDBJ whole genome shotgun (WGS) entry which is preliminary data.</text>
</comment>
<feature type="compositionally biased region" description="Polar residues" evidence="1">
    <location>
        <begin position="1"/>
        <end position="15"/>
    </location>
</feature>
<dbReference type="Proteomes" id="UP000494265">
    <property type="component" value="Unassembled WGS sequence"/>
</dbReference>